<dbReference type="HOGENOM" id="CLU_2265404_0_0_1"/>
<evidence type="ECO:0000313" key="2">
    <source>
        <dbReference type="EMBL" id="EMF08160.1"/>
    </source>
</evidence>
<dbReference type="Proteomes" id="UP000016931">
    <property type="component" value="Unassembled WGS sequence"/>
</dbReference>
<sequence length="103" mass="12407">MITLLAPRSPRTATHSTANSSILRQECSQESGPYPRVLDRRRQPRHKPRISDRTWWNRRRSFWYSRPRQQEQRVYYSAACHLCGRREKARPCVCFTSNARFRQ</sequence>
<organism evidence="2 3">
    <name type="scientific">Sphaerulina musiva (strain SO2202)</name>
    <name type="common">Poplar stem canker fungus</name>
    <name type="synonym">Septoria musiva</name>
    <dbReference type="NCBI Taxonomy" id="692275"/>
    <lineage>
        <taxon>Eukaryota</taxon>
        <taxon>Fungi</taxon>
        <taxon>Dikarya</taxon>
        <taxon>Ascomycota</taxon>
        <taxon>Pezizomycotina</taxon>
        <taxon>Dothideomycetes</taxon>
        <taxon>Dothideomycetidae</taxon>
        <taxon>Mycosphaerellales</taxon>
        <taxon>Mycosphaerellaceae</taxon>
        <taxon>Sphaerulina</taxon>
    </lineage>
</organism>
<reference evidence="2 3" key="1">
    <citation type="journal article" date="2012" name="PLoS Pathog.">
        <title>Diverse lifestyles and strategies of plant pathogenesis encoded in the genomes of eighteen Dothideomycetes fungi.</title>
        <authorList>
            <person name="Ohm R.A."/>
            <person name="Feau N."/>
            <person name="Henrissat B."/>
            <person name="Schoch C.L."/>
            <person name="Horwitz B.A."/>
            <person name="Barry K.W."/>
            <person name="Condon B.J."/>
            <person name="Copeland A.C."/>
            <person name="Dhillon B."/>
            <person name="Glaser F."/>
            <person name="Hesse C.N."/>
            <person name="Kosti I."/>
            <person name="LaButti K."/>
            <person name="Lindquist E.A."/>
            <person name="Lucas S."/>
            <person name="Salamov A.A."/>
            <person name="Bradshaw R.E."/>
            <person name="Ciuffetti L."/>
            <person name="Hamelin R.C."/>
            <person name="Kema G.H.J."/>
            <person name="Lawrence C."/>
            <person name="Scott J.A."/>
            <person name="Spatafora J.W."/>
            <person name="Turgeon B.G."/>
            <person name="de Wit P.J.G.M."/>
            <person name="Zhong S."/>
            <person name="Goodwin S.B."/>
            <person name="Grigoriev I.V."/>
        </authorList>
    </citation>
    <scope>NUCLEOTIDE SEQUENCE [LARGE SCALE GENOMIC DNA]</scope>
    <source>
        <strain evidence="2 3">SO2202</strain>
    </source>
</reference>
<name>M3C8E0_SPHMS</name>
<gene>
    <name evidence="2" type="ORF">SEPMUDRAFT_152432</name>
</gene>
<feature type="region of interest" description="Disordered" evidence="1">
    <location>
        <begin position="1"/>
        <end position="50"/>
    </location>
</feature>
<proteinExistence type="predicted"/>
<dbReference type="EMBL" id="KB456272">
    <property type="protein sequence ID" value="EMF08160.1"/>
    <property type="molecule type" value="Genomic_DNA"/>
</dbReference>
<dbReference type="GeneID" id="27904579"/>
<evidence type="ECO:0000256" key="1">
    <source>
        <dbReference type="SAM" id="MobiDB-lite"/>
    </source>
</evidence>
<feature type="compositionally biased region" description="Polar residues" evidence="1">
    <location>
        <begin position="11"/>
        <end position="31"/>
    </location>
</feature>
<dbReference type="RefSeq" id="XP_016756281.1">
    <property type="nucleotide sequence ID" value="XM_016907442.1"/>
</dbReference>
<accession>M3C8E0</accession>
<dbReference type="AlphaFoldDB" id="M3C8E0"/>
<keyword evidence="3" id="KW-1185">Reference proteome</keyword>
<evidence type="ECO:0000313" key="3">
    <source>
        <dbReference type="Proteomes" id="UP000016931"/>
    </source>
</evidence>
<protein>
    <submittedName>
        <fullName evidence="2">Uncharacterized protein</fullName>
    </submittedName>
</protein>